<feature type="compositionally biased region" description="Polar residues" evidence="1">
    <location>
        <begin position="90"/>
        <end position="115"/>
    </location>
</feature>
<gene>
    <name evidence="2" type="ORF">QQS21_009744</name>
</gene>
<dbReference type="EMBL" id="JASWJB010000259">
    <property type="protein sequence ID" value="KAK2592564.1"/>
    <property type="molecule type" value="Genomic_DNA"/>
</dbReference>
<comment type="caution">
    <text evidence="2">The sequence shown here is derived from an EMBL/GenBank/DDBJ whole genome shotgun (WGS) entry which is preliminary data.</text>
</comment>
<name>A0AAJ0CJ33_9HYPO</name>
<feature type="region of interest" description="Disordered" evidence="1">
    <location>
        <begin position="1"/>
        <end position="196"/>
    </location>
</feature>
<evidence type="ECO:0000313" key="2">
    <source>
        <dbReference type="EMBL" id="KAK2592564.1"/>
    </source>
</evidence>
<dbReference type="AlphaFoldDB" id="A0AAJ0CJ33"/>
<organism evidence="2 3">
    <name type="scientific">Conoideocrella luteorostrata</name>
    <dbReference type="NCBI Taxonomy" id="1105319"/>
    <lineage>
        <taxon>Eukaryota</taxon>
        <taxon>Fungi</taxon>
        <taxon>Dikarya</taxon>
        <taxon>Ascomycota</taxon>
        <taxon>Pezizomycotina</taxon>
        <taxon>Sordariomycetes</taxon>
        <taxon>Hypocreomycetidae</taxon>
        <taxon>Hypocreales</taxon>
        <taxon>Clavicipitaceae</taxon>
        <taxon>Conoideocrella</taxon>
    </lineage>
</organism>
<feature type="compositionally biased region" description="Low complexity" evidence="1">
    <location>
        <begin position="150"/>
        <end position="165"/>
    </location>
</feature>
<dbReference type="Proteomes" id="UP001251528">
    <property type="component" value="Unassembled WGS sequence"/>
</dbReference>
<keyword evidence="3" id="KW-1185">Reference proteome</keyword>
<proteinExistence type="predicted"/>
<feature type="compositionally biased region" description="Polar residues" evidence="1">
    <location>
        <begin position="139"/>
        <end position="149"/>
    </location>
</feature>
<sequence length="196" mass="20908">MLTFAGRPKSLVFGSHRTDTGKASPAQGDGGGGTSSRLKRMSWMMHSSRPSQSPDSDVLSMSLAPPPKDITFDTNDLPSHEKIGPILDTNAISNPNSKPQQQMASIPSQSPSSVEGASPMDGRKFSISFPNELPKPDHSSSTQTPTDALSESSFGRKSSISSISFRRSRNPSVAPSLHKQSAHGMRIRAASPPPQR</sequence>
<reference evidence="2" key="1">
    <citation type="submission" date="2023-06" db="EMBL/GenBank/DDBJ databases">
        <title>Conoideocrella luteorostrata (Hypocreales: Clavicipitaceae), a potential biocontrol fungus for elongate hemlock scale in United States Christmas tree production areas.</title>
        <authorList>
            <person name="Barrett H."/>
            <person name="Lovett B."/>
            <person name="Macias A.M."/>
            <person name="Stajich J.E."/>
            <person name="Kasson M.T."/>
        </authorList>
    </citation>
    <scope>NUCLEOTIDE SEQUENCE</scope>
    <source>
        <strain evidence="2">ARSEF 14590</strain>
    </source>
</reference>
<evidence type="ECO:0000256" key="1">
    <source>
        <dbReference type="SAM" id="MobiDB-lite"/>
    </source>
</evidence>
<evidence type="ECO:0000313" key="3">
    <source>
        <dbReference type="Proteomes" id="UP001251528"/>
    </source>
</evidence>
<accession>A0AAJ0CJ33</accession>
<protein>
    <submittedName>
        <fullName evidence="2">Uncharacterized protein</fullName>
    </submittedName>
</protein>